<evidence type="ECO:0000313" key="3">
    <source>
        <dbReference type="Proteomes" id="UP001634747"/>
    </source>
</evidence>
<protein>
    <submittedName>
        <fullName evidence="2">Uncharacterized protein</fullName>
    </submittedName>
</protein>
<keyword evidence="1" id="KW-1133">Transmembrane helix</keyword>
<keyword evidence="1" id="KW-0812">Transmembrane</keyword>
<feature type="transmembrane region" description="Helical" evidence="1">
    <location>
        <begin position="39"/>
        <end position="58"/>
    </location>
</feature>
<dbReference type="EMBL" id="JBJYXY010000001">
    <property type="protein sequence ID" value="MFN2977459.1"/>
    <property type="molecule type" value="Genomic_DNA"/>
</dbReference>
<sequence length="65" mass="7565">MTEPSWRTWTKTAVVTFVLSLLIGGLIGDGFGWREWLRQMEYAAGFATVAWVFALMRWHRANSRM</sequence>
<accession>A0ABW9KNX6</accession>
<reference evidence="2 3" key="1">
    <citation type="submission" date="2024-12" db="EMBL/GenBank/DDBJ databases">
        <authorList>
            <person name="Lee Y."/>
        </authorList>
    </citation>
    <scope>NUCLEOTIDE SEQUENCE [LARGE SCALE GENOMIC DNA]</scope>
    <source>
        <strain evidence="2 3">03SUJ4</strain>
    </source>
</reference>
<evidence type="ECO:0000313" key="2">
    <source>
        <dbReference type="EMBL" id="MFN2977459.1"/>
    </source>
</evidence>
<name>A0ABW9KNX6_9BACT</name>
<dbReference type="Proteomes" id="UP001634747">
    <property type="component" value="Unassembled WGS sequence"/>
</dbReference>
<organism evidence="2 3">
    <name type="scientific">Terriglobus aquaticus</name>
    <dbReference type="NCBI Taxonomy" id="940139"/>
    <lineage>
        <taxon>Bacteria</taxon>
        <taxon>Pseudomonadati</taxon>
        <taxon>Acidobacteriota</taxon>
        <taxon>Terriglobia</taxon>
        <taxon>Terriglobales</taxon>
        <taxon>Acidobacteriaceae</taxon>
        <taxon>Terriglobus</taxon>
    </lineage>
</organism>
<feature type="transmembrane region" description="Helical" evidence="1">
    <location>
        <begin position="12"/>
        <end position="33"/>
    </location>
</feature>
<keyword evidence="3" id="KW-1185">Reference proteome</keyword>
<keyword evidence="1" id="KW-0472">Membrane</keyword>
<gene>
    <name evidence="2" type="ORF">ACK2TP_16935</name>
</gene>
<evidence type="ECO:0000256" key="1">
    <source>
        <dbReference type="SAM" id="Phobius"/>
    </source>
</evidence>
<proteinExistence type="predicted"/>
<dbReference type="RefSeq" id="WP_263414379.1">
    <property type="nucleotide sequence ID" value="NZ_BAABBH010000001.1"/>
</dbReference>
<comment type="caution">
    <text evidence="2">The sequence shown here is derived from an EMBL/GenBank/DDBJ whole genome shotgun (WGS) entry which is preliminary data.</text>
</comment>